<protein>
    <recommendedName>
        <fullName evidence="3">RRM domain-containing protein</fullName>
    </recommendedName>
</protein>
<keyword evidence="2" id="KW-1185">Reference proteome</keyword>
<accession>A0A498HVW4</accession>
<organism evidence="1 2">
    <name type="scientific">Malus domestica</name>
    <name type="common">Apple</name>
    <name type="synonym">Pyrus malus</name>
    <dbReference type="NCBI Taxonomy" id="3750"/>
    <lineage>
        <taxon>Eukaryota</taxon>
        <taxon>Viridiplantae</taxon>
        <taxon>Streptophyta</taxon>
        <taxon>Embryophyta</taxon>
        <taxon>Tracheophyta</taxon>
        <taxon>Spermatophyta</taxon>
        <taxon>Magnoliopsida</taxon>
        <taxon>eudicotyledons</taxon>
        <taxon>Gunneridae</taxon>
        <taxon>Pentapetalae</taxon>
        <taxon>rosids</taxon>
        <taxon>fabids</taxon>
        <taxon>Rosales</taxon>
        <taxon>Rosaceae</taxon>
        <taxon>Amygdaloideae</taxon>
        <taxon>Maleae</taxon>
        <taxon>Malus</taxon>
    </lineage>
</organism>
<dbReference type="EMBL" id="RDQH01000341">
    <property type="protein sequence ID" value="RXH74799.1"/>
    <property type="molecule type" value="Genomic_DNA"/>
</dbReference>
<dbReference type="PANTHER" id="PTHR33527:SF14">
    <property type="entry name" value="OS07G0274300 PROTEIN"/>
    <property type="match status" value="1"/>
</dbReference>
<evidence type="ECO:0008006" key="3">
    <source>
        <dbReference type="Google" id="ProtNLM"/>
    </source>
</evidence>
<gene>
    <name evidence="1" type="ORF">DVH24_029520</name>
</gene>
<evidence type="ECO:0000313" key="1">
    <source>
        <dbReference type="EMBL" id="RXH74799.1"/>
    </source>
</evidence>
<dbReference type="AlphaFoldDB" id="A0A498HVW4"/>
<name>A0A498HVW4_MALDO</name>
<proteinExistence type="predicted"/>
<reference evidence="1 2" key="1">
    <citation type="submission" date="2018-10" db="EMBL/GenBank/DDBJ databases">
        <title>A high-quality apple genome assembly.</title>
        <authorList>
            <person name="Hu J."/>
        </authorList>
    </citation>
    <scope>NUCLEOTIDE SEQUENCE [LARGE SCALE GENOMIC DNA]</scope>
    <source>
        <strain evidence="2">cv. HFTH1</strain>
        <tissue evidence="1">Young leaf</tissue>
    </source>
</reference>
<sequence length="384" mass="44130">MIYCFKVISKTNKILSKIDRNTHIVTAPGHRFRISGLPVSLLPLNLLGAFSSERRQTQRTHPRLPAEEQLKRVAAFYVLELRKDMASRSALFTEEKFKQFHNIDRNLYSILVLKLFRDPLESMQVLALWLWLERVGFKNVVKKTLSLPYILINELADESITCLELISGTHFSLPSEQTDIPLIQSFIEKEISVQFFHQNRDAAARDVTKAVNEVCLPAFDDIMQKAMQQDFAQNFADHSYVVLPSHRSSSSLFPFSLSINQQPCLQQQPLQRNEATPPHDRTMFVTFSKGYPVQESEVRQFFKITFGARIESVQMQEVQPYEQSLFAIIVFHSSATIEAILNGMGKAKFTINGKHVWVRKYMPRRTRSLLPPMLWQPAIAPFGG</sequence>
<comment type="caution">
    <text evidence="1">The sequence shown here is derived from an EMBL/GenBank/DDBJ whole genome shotgun (WGS) entry which is preliminary data.</text>
</comment>
<dbReference type="PANTHER" id="PTHR33527">
    <property type="entry name" value="OS07G0274300 PROTEIN"/>
    <property type="match status" value="1"/>
</dbReference>
<dbReference type="Proteomes" id="UP000290289">
    <property type="component" value="Chromosome 15"/>
</dbReference>
<evidence type="ECO:0000313" key="2">
    <source>
        <dbReference type="Proteomes" id="UP000290289"/>
    </source>
</evidence>